<reference evidence="3 4" key="1">
    <citation type="journal article" date="2018" name="Cell">
        <title>The Chara Genome: Secondary Complexity and Implications for Plant Terrestrialization.</title>
        <authorList>
            <person name="Nishiyama T."/>
            <person name="Sakayama H."/>
            <person name="Vries J.D."/>
            <person name="Buschmann H."/>
            <person name="Saint-Marcoux D."/>
            <person name="Ullrich K.K."/>
            <person name="Haas F.B."/>
            <person name="Vanderstraeten L."/>
            <person name="Becker D."/>
            <person name="Lang D."/>
            <person name="Vosolsobe S."/>
            <person name="Rombauts S."/>
            <person name="Wilhelmsson P.K.I."/>
            <person name="Janitza P."/>
            <person name="Kern R."/>
            <person name="Heyl A."/>
            <person name="Rumpler F."/>
            <person name="Villalobos L.I.A.C."/>
            <person name="Clay J.M."/>
            <person name="Skokan R."/>
            <person name="Toyoda A."/>
            <person name="Suzuki Y."/>
            <person name="Kagoshima H."/>
            <person name="Schijlen E."/>
            <person name="Tajeshwar N."/>
            <person name="Catarino B."/>
            <person name="Hetherington A.J."/>
            <person name="Saltykova A."/>
            <person name="Bonnot C."/>
            <person name="Breuninger H."/>
            <person name="Symeonidi A."/>
            <person name="Radhakrishnan G.V."/>
            <person name="Van Nieuwerburgh F."/>
            <person name="Deforce D."/>
            <person name="Chang C."/>
            <person name="Karol K.G."/>
            <person name="Hedrich R."/>
            <person name="Ulvskov P."/>
            <person name="Glockner G."/>
            <person name="Delwiche C.F."/>
            <person name="Petrasek J."/>
            <person name="Van de Peer Y."/>
            <person name="Friml J."/>
            <person name="Beilby M."/>
            <person name="Dolan L."/>
            <person name="Kohara Y."/>
            <person name="Sugano S."/>
            <person name="Fujiyama A."/>
            <person name="Delaux P.-M."/>
            <person name="Quint M."/>
            <person name="TheiBen G."/>
            <person name="Hagemann M."/>
            <person name="Harholt J."/>
            <person name="Dunand C."/>
            <person name="Zachgo S."/>
            <person name="Langdale J."/>
            <person name="Maumus F."/>
            <person name="Straeten D.V.D."/>
            <person name="Gould S.B."/>
            <person name="Rensing S.A."/>
        </authorList>
    </citation>
    <scope>NUCLEOTIDE SEQUENCE [LARGE SCALE GENOMIC DNA]</scope>
    <source>
        <strain evidence="3 4">S276</strain>
    </source>
</reference>
<sequence length="146" mass="16397">MQGKDRLTAFALDEQGQGANPISTTILMMMTVMKIMAMRMIMMTFSLLSIMMVMMPMFVDVRAVDNDDDDGILLQLWEDGTEDGGGGGDEEEEEEQKAADYHNDKEGNVLSCCFSELPRMHIIFNAPHKISTMLPICQIPRSQQNN</sequence>
<evidence type="ECO:0000256" key="2">
    <source>
        <dbReference type="SAM" id="Phobius"/>
    </source>
</evidence>
<evidence type="ECO:0000256" key="1">
    <source>
        <dbReference type="SAM" id="MobiDB-lite"/>
    </source>
</evidence>
<feature type="region of interest" description="Disordered" evidence="1">
    <location>
        <begin position="77"/>
        <end position="102"/>
    </location>
</feature>
<gene>
    <name evidence="3" type="ORF">CBR_g46690</name>
</gene>
<dbReference type="Proteomes" id="UP000265515">
    <property type="component" value="Unassembled WGS sequence"/>
</dbReference>
<name>A0A388M145_CHABU</name>
<evidence type="ECO:0000313" key="3">
    <source>
        <dbReference type="EMBL" id="GBG88202.1"/>
    </source>
</evidence>
<proteinExistence type="predicted"/>
<organism evidence="3 4">
    <name type="scientific">Chara braunii</name>
    <name type="common">Braun's stonewort</name>
    <dbReference type="NCBI Taxonomy" id="69332"/>
    <lineage>
        <taxon>Eukaryota</taxon>
        <taxon>Viridiplantae</taxon>
        <taxon>Streptophyta</taxon>
        <taxon>Charophyceae</taxon>
        <taxon>Charales</taxon>
        <taxon>Characeae</taxon>
        <taxon>Chara</taxon>
    </lineage>
</organism>
<accession>A0A388M145</accession>
<comment type="caution">
    <text evidence="3">The sequence shown here is derived from an EMBL/GenBank/DDBJ whole genome shotgun (WGS) entry which is preliminary data.</text>
</comment>
<keyword evidence="2" id="KW-1133">Transmembrane helix</keyword>
<dbReference type="AlphaFoldDB" id="A0A388M145"/>
<keyword evidence="2" id="KW-0812">Transmembrane</keyword>
<protein>
    <submittedName>
        <fullName evidence="3">Uncharacterized protein</fullName>
    </submittedName>
</protein>
<feature type="transmembrane region" description="Helical" evidence="2">
    <location>
        <begin position="37"/>
        <end position="59"/>
    </location>
</feature>
<evidence type="ECO:0000313" key="4">
    <source>
        <dbReference type="Proteomes" id="UP000265515"/>
    </source>
</evidence>
<dbReference type="EMBL" id="BFEA01000656">
    <property type="protein sequence ID" value="GBG88202.1"/>
    <property type="molecule type" value="Genomic_DNA"/>
</dbReference>
<dbReference type="Gramene" id="GBG88202">
    <property type="protein sequence ID" value="GBG88202"/>
    <property type="gene ID" value="CBR_g46690"/>
</dbReference>
<keyword evidence="2" id="KW-0472">Membrane</keyword>
<keyword evidence="4" id="KW-1185">Reference proteome</keyword>